<keyword evidence="2" id="KW-1185">Reference proteome</keyword>
<evidence type="ECO:0000313" key="1">
    <source>
        <dbReference type="EMBL" id="KAI8540753.1"/>
    </source>
</evidence>
<protein>
    <submittedName>
        <fullName evidence="1">Uncharacterized protein</fullName>
    </submittedName>
</protein>
<sequence>MLDPEGILLELVADGTICPVCQSLFAHSEHVATLLCFHFYHLECMDGMVAHGMFNCAVCRDAFDETIIFEYIIPSRIRSPIRTRIRSQSSLTRIQSPPVPSTPSCWGAY</sequence>
<name>A0ACC0MIA2_RHOML</name>
<dbReference type="Proteomes" id="UP001062846">
    <property type="component" value="Chromosome 8"/>
</dbReference>
<organism evidence="1 2">
    <name type="scientific">Rhododendron molle</name>
    <name type="common">Chinese azalea</name>
    <name type="synonym">Azalea mollis</name>
    <dbReference type="NCBI Taxonomy" id="49168"/>
    <lineage>
        <taxon>Eukaryota</taxon>
        <taxon>Viridiplantae</taxon>
        <taxon>Streptophyta</taxon>
        <taxon>Embryophyta</taxon>
        <taxon>Tracheophyta</taxon>
        <taxon>Spermatophyta</taxon>
        <taxon>Magnoliopsida</taxon>
        <taxon>eudicotyledons</taxon>
        <taxon>Gunneridae</taxon>
        <taxon>Pentapetalae</taxon>
        <taxon>asterids</taxon>
        <taxon>Ericales</taxon>
        <taxon>Ericaceae</taxon>
        <taxon>Ericoideae</taxon>
        <taxon>Rhodoreae</taxon>
        <taxon>Rhododendron</taxon>
    </lineage>
</organism>
<evidence type="ECO:0000313" key="2">
    <source>
        <dbReference type="Proteomes" id="UP001062846"/>
    </source>
</evidence>
<proteinExistence type="predicted"/>
<comment type="caution">
    <text evidence="1">The sequence shown here is derived from an EMBL/GenBank/DDBJ whole genome shotgun (WGS) entry which is preliminary data.</text>
</comment>
<reference evidence="1" key="1">
    <citation type="submission" date="2022-02" db="EMBL/GenBank/DDBJ databases">
        <title>Plant Genome Project.</title>
        <authorList>
            <person name="Zhang R.-G."/>
        </authorList>
    </citation>
    <scope>NUCLEOTIDE SEQUENCE</scope>
    <source>
        <strain evidence="1">AT1</strain>
    </source>
</reference>
<gene>
    <name evidence="1" type="ORF">RHMOL_Rhmol08G0009700</name>
</gene>
<accession>A0ACC0MIA2</accession>
<dbReference type="EMBL" id="CM046395">
    <property type="protein sequence ID" value="KAI8540753.1"/>
    <property type="molecule type" value="Genomic_DNA"/>
</dbReference>